<feature type="domain" description="Chromosome segregation in meiosis protein 3" evidence="9">
    <location>
        <begin position="74"/>
        <end position="156"/>
    </location>
</feature>
<protein>
    <recommendedName>
        <fullName evidence="7">Chromosome segregation in meiosis protein</fullName>
    </recommendedName>
</protein>
<evidence type="ECO:0000259" key="9">
    <source>
        <dbReference type="Pfam" id="PF07962"/>
    </source>
</evidence>
<dbReference type="Pfam" id="PF07962">
    <property type="entry name" value="Swi3"/>
    <property type="match status" value="1"/>
</dbReference>
<reference evidence="10" key="1">
    <citation type="submission" date="2022-10" db="EMBL/GenBank/DDBJ databases">
        <title>Culturing micro-colonial fungi from biological soil crusts in the Mojave desert and describing Neophaeococcomyces mojavensis, and introducing the new genera and species Taxawa tesnikishii.</title>
        <authorList>
            <person name="Kurbessoian T."/>
            <person name="Stajich J.E."/>
        </authorList>
    </citation>
    <scope>NUCLEOTIDE SEQUENCE</scope>
    <source>
        <strain evidence="10">TK_1</strain>
    </source>
</reference>
<organism evidence="10 11">
    <name type="scientific">Coniosporium apollinis</name>
    <dbReference type="NCBI Taxonomy" id="61459"/>
    <lineage>
        <taxon>Eukaryota</taxon>
        <taxon>Fungi</taxon>
        <taxon>Dikarya</taxon>
        <taxon>Ascomycota</taxon>
        <taxon>Pezizomycotina</taxon>
        <taxon>Dothideomycetes</taxon>
        <taxon>Dothideomycetes incertae sedis</taxon>
        <taxon>Coniosporium</taxon>
    </lineage>
</organism>
<proteinExistence type="inferred from homology"/>
<keyword evidence="4" id="KW-0236">DNA replication inhibitor</keyword>
<dbReference type="Proteomes" id="UP001172684">
    <property type="component" value="Unassembled WGS sequence"/>
</dbReference>
<comment type="function">
    <text evidence="7">Plays an important role in the control of DNA replication and the maintenance of replication fork stability.</text>
</comment>
<keyword evidence="11" id="KW-1185">Reference proteome</keyword>
<dbReference type="InterPro" id="IPR040038">
    <property type="entry name" value="TIPIN/Csm3/Swi3"/>
</dbReference>
<feature type="region of interest" description="Disordered" evidence="8">
    <location>
        <begin position="156"/>
        <end position="281"/>
    </location>
</feature>
<sequence>MPSRVSPPPAQGDELDDLFNYDAGMDDVFKDLDGTKKGNSRQEEKNSRTVTSNAAGLGIDEEIKVAKKRQPVAKLDDARLLSAAGIPKLRRISKQRLKFKGTGHEFSDMARLLNTYQLWLDDLYPRAKFADGLAIIEKLGHTKRMQMMRKEWIYENKPKPSVEDDPVVEPTAPQHQDGEGSAAGQNVEAEETQTEHTQEMAESGGQEAPVGAGPGDSTGQEGGALEEDELDALLAEDAMQDERHQDSLFGSGPATKPSSAMPRPHADDYEDDLEAMADLDW</sequence>
<evidence type="ECO:0000256" key="7">
    <source>
        <dbReference type="RuleBase" id="RU366049"/>
    </source>
</evidence>
<dbReference type="PANTHER" id="PTHR13220:SF11">
    <property type="entry name" value="TIMELESS-INTERACTING PROTEIN"/>
    <property type="match status" value="1"/>
</dbReference>
<evidence type="ECO:0000256" key="3">
    <source>
        <dbReference type="ARBA" id="ARBA00022763"/>
    </source>
</evidence>
<keyword evidence="3 7" id="KW-0227">DNA damage</keyword>
<name>A0ABQ9P3E6_9PEZI</name>
<evidence type="ECO:0000313" key="11">
    <source>
        <dbReference type="Proteomes" id="UP001172684"/>
    </source>
</evidence>
<evidence type="ECO:0000256" key="4">
    <source>
        <dbReference type="ARBA" id="ARBA00022880"/>
    </source>
</evidence>
<evidence type="ECO:0000256" key="1">
    <source>
        <dbReference type="ARBA" id="ARBA00004123"/>
    </source>
</evidence>
<dbReference type="InterPro" id="IPR012923">
    <property type="entry name" value="Csm3"/>
</dbReference>
<feature type="compositionally biased region" description="Basic and acidic residues" evidence="8">
    <location>
        <begin position="30"/>
        <end position="47"/>
    </location>
</feature>
<dbReference type="EMBL" id="JAPDRL010000009">
    <property type="protein sequence ID" value="KAJ9668095.1"/>
    <property type="molecule type" value="Genomic_DNA"/>
</dbReference>
<accession>A0ABQ9P3E6</accession>
<feature type="compositionally biased region" description="Acidic residues" evidence="8">
    <location>
        <begin position="268"/>
        <end position="281"/>
    </location>
</feature>
<comment type="subcellular location">
    <subcellularLocation>
        <location evidence="1 7">Nucleus</location>
    </subcellularLocation>
</comment>
<feature type="compositionally biased region" description="Gly residues" evidence="8">
    <location>
        <begin position="212"/>
        <end position="222"/>
    </location>
</feature>
<feature type="region of interest" description="Disordered" evidence="8">
    <location>
        <begin position="30"/>
        <end position="52"/>
    </location>
</feature>
<comment type="similarity">
    <text evidence="2 7">Belongs to the CSM3 family.</text>
</comment>
<keyword evidence="6 7" id="KW-0131">Cell cycle</keyword>
<evidence type="ECO:0000256" key="8">
    <source>
        <dbReference type="SAM" id="MobiDB-lite"/>
    </source>
</evidence>
<evidence type="ECO:0000256" key="2">
    <source>
        <dbReference type="ARBA" id="ARBA00006075"/>
    </source>
</evidence>
<keyword evidence="5 7" id="KW-0539">Nucleus</keyword>
<evidence type="ECO:0000313" key="10">
    <source>
        <dbReference type="EMBL" id="KAJ9668095.1"/>
    </source>
</evidence>
<comment type="caution">
    <text evidence="10">The sequence shown here is derived from an EMBL/GenBank/DDBJ whole genome shotgun (WGS) entry which is preliminary data.</text>
</comment>
<evidence type="ECO:0000256" key="5">
    <source>
        <dbReference type="ARBA" id="ARBA00023242"/>
    </source>
</evidence>
<gene>
    <name evidence="10" type="primary">CSM3</name>
    <name evidence="10" type="ORF">H2201_001901</name>
</gene>
<evidence type="ECO:0000256" key="6">
    <source>
        <dbReference type="ARBA" id="ARBA00023306"/>
    </source>
</evidence>
<dbReference type="PANTHER" id="PTHR13220">
    <property type="entry name" value="TIMELESS INTERACTING-RELATED"/>
    <property type="match status" value="1"/>
</dbReference>